<organism evidence="2 3">
    <name type="scientific">Halioxenophilus aromaticivorans</name>
    <dbReference type="NCBI Taxonomy" id="1306992"/>
    <lineage>
        <taxon>Bacteria</taxon>
        <taxon>Pseudomonadati</taxon>
        <taxon>Pseudomonadota</taxon>
        <taxon>Gammaproteobacteria</taxon>
        <taxon>Alteromonadales</taxon>
        <taxon>Alteromonadaceae</taxon>
        <taxon>Halioxenophilus</taxon>
    </lineage>
</organism>
<evidence type="ECO:0000313" key="3">
    <source>
        <dbReference type="Proteomes" id="UP001409585"/>
    </source>
</evidence>
<dbReference type="PANTHER" id="PTHR43138">
    <property type="entry name" value="ACETYLTRANSFERASE, GNAT FAMILY"/>
    <property type="match status" value="1"/>
</dbReference>
<dbReference type="InterPro" id="IPR016181">
    <property type="entry name" value="Acyl_CoA_acyltransferase"/>
</dbReference>
<gene>
    <name evidence="2" type="ORF">GCM10025791_37840</name>
</gene>
<dbReference type="InterPro" id="IPR000182">
    <property type="entry name" value="GNAT_dom"/>
</dbReference>
<comment type="caution">
    <text evidence="2">The sequence shown here is derived from an EMBL/GenBank/DDBJ whole genome shotgun (WGS) entry which is preliminary data.</text>
</comment>
<dbReference type="Pfam" id="PF00583">
    <property type="entry name" value="Acetyltransf_1"/>
    <property type="match status" value="1"/>
</dbReference>
<dbReference type="InterPro" id="IPR052742">
    <property type="entry name" value="Mito_N-acetyltransferase"/>
</dbReference>
<dbReference type="Proteomes" id="UP001409585">
    <property type="component" value="Unassembled WGS sequence"/>
</dbReference>
<proteinExistence type="predicted"/>
<dbReference type="GO" id="GO:0016747">
    <property type="term" value="F:acyltransferase activity, transferring groups other than amino-acyl groups"/>
    <property type="evidence" value="ECO:0007669"/>
    <property type="project" value="InterPro"/>
</dbReference>
<evidence type="ECO:0000259" key="1">
    <source>
        <dbReference type="PROSITE" id="PS51186"/>
    </source>
</evidence>
<dbReference type="CDD" id="cd04301">
    <property type="entry name" value="NAT_SF"/>
    <property type="match status" value="1"/>
</dbReference>
<keyword evidence="3" id="KW-1185">Reference proteome</keyword>
<accession>A0AAV3U770</accession>
<evidence type="ECO:0000313" key="2">
    <source>
        <dbReference type="EMBL" id="GAA4953824.1"/>
    </source>
</evidence>
<reference evidence="3" key="1">
    <citation type="journal article" date="2019" name="Int. J. Syst. Evol. Microbiol.">
        <title>The Global Catalogue of Microorganisms (GCM) 10K type strain sequencing project: providing services to taxonomists for standard genome sequencing and annotation.</title>
        <authorList>
            <consortium name="The Broad Institute Genomics Platform"/>
            <consortium name="The Broad Institute Genome Sequencing Center for Infectious Disease"/>
            <person name="Wu L."/>
            <person name="Ma J."/>
        </authorList>
    </citation>
    <scope>NUCLEOTIDE SEQUENCE [LARGE SCALE GENOMIC DNA]</scope>
    <source>
        <strain evidence="3">JCM 19134</strain>
    </source>
</reference>
<dbReference type="RefSeq" id="WP_345426167.1">
    <property type="nucleotide sequence ID" value="NZ_AP031496.1"/>
</dbReference>
<dbReference type="EMBL" id="BAABLX010000047">
    <property type="protein sequence ID" value="GAA4953824.1"/>
    <property type="molecule type" value="Genomic_DNA"/>
</dbReference>
<sequence length="161" mass="18276">MEIREYRKSDWDEVWGILRSVFKEGDTFPNHVDTSEEEARCYWIEKPAHTFVALNDGKVIGSYHLKNNQMGLGSHVANAGYVVSPFARGSGVGFRLATHSLKYAVELGYKAMQFNLVVCTNLPSLQLWEKLDFQIVGTLPCAFNHSKKGLVDAYVLYKWLV</sequence>
<dbReference type="PANTHER" id="PTHR43138:SF1">
    <property type="entry name" value="N-ACETYLTRANSFERASE ACA1"/>
    <property type="match status" value="1"/>
</dbReference>
<dbReference type="SUPFAM" id="SSF55729">
    <property type="entry name" value="Acyl-CoA N-acyltransferases (Nat)"/>
    <property type="match status" value="1"/>
</dbReference>
<feature type="domain" description="N-acetyltransferase" evidence="1">
    <location>
        <begin position="1"/>
        <end position="161"/>
    </location>
</feature>
<dbReference type="PROSITE" id="PS51186">
    <property type="entry name" value="GNAT"/>
    <property type="match status" value="1"/>
</dbReference>
<dbReference type="AlphaFoldDB" id="A0AAV3U770"/>
<name>A0AAV3U770_9ALTE</name>
<dbReference type="Gene3D" id="3.40.630.30">
    <property type="match status" value="1"/>
</dbReference>
<protein>
    <submittedName>
        <fullName evidence="2">GNAT family N-acetyltransferase</fullName>
    </submittedName>
</protein>